<dbReference type="EMBL" id="LT605205">
    <property type="protein sequence ID" value="SCD21300.1"/>
    <property type="molecule type" value="Genomic_DNA"/>
</dbReference>
<dbReference type="Proteomes" id="UP000187464">
    <property type="component" value="Chromosome I"/>
</dbReference>
<evidence type="ECO:0000259" key="1">
    <source>
        <dbReference type="Pfam" id="PF00149"/>
    </source>
</evidence>
<dbReference type="PANTHER" id="PTHR43143">
    <property type="entry name" value="METALLOPHOSPHOESTERASE, CALCINEURIN SUPERFAMILY"/>
    <property type="match status" value="1"/>
</dbReference>
<sequence>MKLFNYVILKNKLMLDLHKCIAKRYCHFLILLLVFLIIPVFAFSKERNDTLKFVHLTDVHLILNPISYDSSFVQRRFGKSFPNAQPFVKFLNSHPMAKKTDFVVVTGDMIDFYEAESTEGGLMGNQIELFHKIMNYETNSVVYLVLGNHDIASYPKNRYHQNHANIAKLTWVKNLPVFHQGTYYSRIYNVGSTVYRLIFLDNAYLSVRTHKEQAAFIIDRPQLDWLQAQLDESSDDKEIIFMHIPLPTSDNQDEKKGNPSLSYDDYVNKTNTQDFLDVLKETNNASVQLIVAGHIHRNDLFDFNFSEDFSFKQIITGAFRDNIDNWRLFQLTESDIMISIPDSTGQTTKISLK</sequence>
<proteinExistence type="predicted"/>
<organism evidence="2 3">
    <name type="scientific">Proteiniphilum saccharofermentans</name>
    <dbReference type="NCBI Taxonomy" id="1642647"/>
    <lineage>
        <taxon>Bacteria</taxon>
        <taxon>Pseudomonadati</taxon>
        <taxon>Bacteroidota</taxon>
        <taxon>Bacteroidia</taxon>
        <taxon>Bacteroidales</taxon>
        <taxon>Dysgonomonadaceae</taxon>
        <taxon>Proteiniphilum</taxon>
    </lineage>
</organism>
<protein>
    <submittedName>
        <fullName evidence="2">Enterobacter aerogenes GpdQ</fullName>
    </submittedName>
</protein>
<dbReference type="PANTHER" id="PTHR43143:SF1">
    <property type="entry name" value="SERINE_THREONINE-PROTEIN PHOSPHATASE CPPED1"/>
    <property type="match status" value="1"/>
</dbReference>
<dbReference type="KEGG" id="psac:PSM36_2499"/>
<keyword evidence="3" id="KW-1185">Reference proteome</keyword>
<feature type="domain" description="Calcineurin-like phosphoesterase" evidence="1">
    <location>
        <begin position="51"/>
        <end position="297"/>
    </location>
</feature>
<dbReference type="Gene3D" id="3.60.21.10">
    <property type="match status" value="1"/>
</dbReference>
<dbReference type="STRING" id="1642647.PSM36_2499"/>
<reference evidence="2 3" key="1">
    <citation type="submission" date="2016-08" db="EMBL/GenBank/DDBJ databases">
        <authorList>
            <person name="Seilhamer J.J."/>
        </authorList>
    </citation>
    <scope>NUCLEOTIDE SEQUENCE [LARGE SCALE GENOMIC DNA]</scope>
    <source>
        <strain evidence="2">M3/6</strain>
    </source>
</reference>
<evidence type="ECO:0000313" key="3">
    <source>
        <dbReference type="Proteomes" id="UP000187464"/>
    </source>
</evidence>
<dbReference type="Pfam" id="PF00149">
    <property type="entry name" value="Metallophos"/>
    <property type="match status" value="1"/>
</dbReference>
<dbReference type="InterPro" id="IPR004843">
    <property type="entry name" value="Calcineurin-like_PHP"/>
</dbReference>
<dbReference type="GO" id="GO:0016787">
    <property type="term" value="F:hydrolase activity"/>
    <property type="evidence" value="ECO:0007669"/>
    <property type="project" value="InterPro"/>
</dbReference>
<dbReference type="SUPFAM" id="SSF56300">
    <property type="entry name" value="Metallo-dependent phosphatases"/>
    <property type="match status" value="1"/>
</dbReference>
<name>A0A1R3T2G0_9BACT</name>
<dbReference type="AlphaFoldDB" id="A0A1R3T2G0"/>
<dbReference type="InterPro" id="IPR051918">
    <property type="entry name" value="STPP_CPPED1"/>
</dbReference>
<gene>
    <name evidence="2" type="ORF">PSM36_2499</name>
</gene>
<dbReference type="InterPro" id="IPR029052">
    <property type="entry name" value="Metallo-depent_PP-like"/>
</dbReference>
<accession>A0A1R3T2G0</accession>
<evidence type="ECO:0000313" key="2">
    <source>
        <dbReference type="EMBL" id="SCD21300.1"/>
    </source>
</evidence>